<feature type="region of interest" description="Disordered" evidence="3">
    <location>
        <begin position="70"/>
        <end position="121"/>
    </location>
</feature>
<sequence>MSSLVIKVGSLLVKTLSKPIANRIKAQAREHERFRRVCVNVAQGIHRWDMRFRLGLLQDTAAIEKQIAKEAAEHQAKKHKHEVPTVKTEAHTKVDEAAAAKEKESGEKPKPKSSSKPPKIRPLSEAKAIDLGANFVSETFLFVVGVGLILFENVRRGRQETSRREDVADRLNELEASEKLARKYYAESLVKLEDEIIGLREKNGMGSNHHHRILPKPVWDLAEKEDGEDERKGQGWFSWISRFNKRDALDDQTTKEAPQASESTTGPQDSSPPPPSIFGKILWPPRSHPRDISTTAPEPPAEKPPNKTPPNSKPSQ</sequence>
<keyword evidence="2" id="KW-0175">Coiled coil</keyword>
<evidence type="ECO:0000313" key="5">
    <source>
        <dbReference type="Proteomes" id="UP001166286"/>
    </source>
</evidence>
<proteinExistence type="inferred from homology"/>
<comment type="caution">
    <text evidence="4">The sequence shown here is derived from an EMBL/GenBank/DDBJ whole genome shotgun (WGS) entry which is preliminary data.</text>
</comment>
<evidence type="ECO:0000256" key="1">
    <source>
        <dbReference type="ARBA" id="ARBA00007584"/>
    </source>
</evidence>
<dbReference type="Proteomes" id="UP001166286">
    <property type="component" value="Unassembled WGS sequence"/>
</dbReference>
<dbReference type="AlphaFoldDB" id="A0AA39V4N2"/>
<dbReference type="PANTHER" id="PTHR12499:SF0">
    <property type="entry name" value="OPTIC ATROPHY 3 PROTEIN"/>
    <property type="match status" value="1"/>
</dbReference>
<keyword evidence="5" id="KW-1185">Reference proteome</keyword>
<feature type="compositionally biased region" description="Basic and acidic residues" evidence="3">
    <location>
        <begin position="82"/>
        <end position="110"/>
    </location>
</feature>
<name>A0AA39V4N2_9LECA</name>
<accession>A0AA39V4N2</accession>
<evidence type="ECO:0000256" key="2">
    <source>
        <dbReference type="ARBA" id="ARBA00023054"/>
    </source>
</evidence>
<evidence type="ECO:0008006" key="6">
    <source>
        <dbReference type="Google" id="ProtNLM"/>
    </source>
</evidence>
<evidence type="ECO:0000313" key="4">
    <source>
        <dbReference type="EMBL" id="KAK0516073.1"/>
    </source>
</evidence>
<feature type="compositionally biased region" description="Pro residues" evidence="3">
    <location>
        <begin position="306"/>
        <end position="316"/>
    </location>
</feature>
<dbReference type="Pfam" id="PF07047">
    <property type="entry name" value="OPA3"/>
    <property type="match status" value="1"/>
</dbReference>
<gene>
    <name evidence="4" type="ORF">JMJ35_002107</name>
</gene>
<feature type="compositionally biased region" description="Polar residues" evidence="3">
    <location>
        <begin position="260"/>
        <end position="269"/>
    </location>
</feature>
<reference evidence="4" key="1">
    <citation type="submission" date="2023-03" db="EMBL/GenBank/DDBJ databases">
        <title>Complete genome of Cladonia borealis.</title>
        <authorList>
            <person name="Park H."/>
        </authorList>
    </citation>
    <scope>NUCLEOTIDE SEQUENCE</scope>
    <source>
        <strain evidence="4">ANT050790</strain>
    </source>
</reference>
<comment type="similarity">
    <text evidence="1">Belongs to the OPA3 family.</text>
</comment>
<dbReference type="PANTHER" id="PTHR12499">
    <property type="entry name" value="OPTIC ATROPHY 3 PROTEIN OPA3"/>
    <property type="match status" value="1"/>
</dbReference>
<dbReference type="InterPro" id="IPR010754">
    <property type="entry name" value="OPA3-like"/>
</dbReference>
<evidence type="ECO:0000256" key="3">
    <source>
        <dbReference type="SAM" id="MobiDB-lite"/>
    </source>
</evidence>
<dbReference type="GO" id="GO:0005739">
    <property type="term" value="C:mitochondrion"/>
    <property type="evidence" value="ECO:0007669"/>
    <property type="project" value="TreeGrafter"/>
</dbReference>
<dbReference type="EMBL" id="JAFEKC020000003">
    <property type="protein sequence ID" value="KAK0516073.1"/>
    <property type="molecule type" value="Genomic_DNA"/>
</dbReference>
<dbReference type="GO" id="GO:0019216">
    <property type="term" value="P:regulation of lipid metabolic process"/>
    <property type="evidence" value="ECO:0007669"/>
    <property type="project" value="TreeGrafter"/>
</dbReference>
<protein>
    <recommendedName>
        <fullName evidence="6">OPA3 domain protein</fullName>
    </recommendedName>
</protein>
<feature type="region of interest" description="Disordered" evidence="3">
    <location>
        <begin position="248"/>
        <end position="316"/>
    </location>
</feature>
<organism evidence="4 5">
    <name type="scientific">Cladonia borealis</name>
    <dbReference type="NCBI Taxonomy" id="184061"/>
    <lineage>
        <taxon>Eukaryota</taxon>
        <taxon>Fungi</taxon>
        <taxon>Dikarya</taxon>
        <taxon>Ascomycota</taxon>
        <taxon>Pezizomycotina</taxon>
        <taxon>Lecanoromycetes</taxon>
        <taxon>OSLEUM clade</taxon>
        <taxon>Lecanoromycetidae</taxon>
        <taxon>Lecanorales</taxon>
        <taxon>Lecanorineae</taxon>
        <taxon>Cladoniaceae</taxon>
        <taxon>Cladonia</taxon>
    </lineage>
</organism>